<evidence type="ECO:0000256" key="7">
    <source>
        <dbReference type="ARBA" id="ARBA00023212"/>
    </source>
</evidence>
<feature type="coiled-coil region" evidence="10">
    <location>
        <begin position="453"/>
        <end position="523"/>
    </location>
</feature>
<evidence type="ECO:0000256" key="10">
    <source>
        <dbReference type="SAM" id="Coils"/>
    </source>
</evidence>
<reference evidence="13" key="1">
    <citation type="submission" date="2025-08" db="UniProtKB">
        <authorList>
            <consortium name="Ensembl"/>
        </authorList>
    </citation>
    <scope>IDENTIFICATION</scope>
</reference>
<dbReference type="Pfam" id="PF00225">
    <property type="entry name" value="Kinesin"/>
    <property type="match status" value="2"/>
</dbReference>
<evidence type="ECO:0000256" key="4">
    <source>
        <dbReference type="ARBA" id="ARBA00022741"/>
    </source>
</evidence>
<dbReference type="Proteomes" id="UP000694428">
    <property type="component" value="Unplaced"/>
</dbReference>
<dbReference type="InterPro" id="IPR001752">
    <property type="entry name" value="Kinesin_motor_dom"/>
</dbReference>
<keyword evidence="5 8" id="KW-0067">ATP-binding</keyword>
<dbReference type="InterPro" id="IPR027417">
    <property type="entry name" value="P-loop_NTPase"/>
</dbReference>
<comment type="subcellular location">
    <subcellularLocation>
        <location evidence="1">Cytoplasm</location>
        <location evidence="1">Cytoskeleton</location>
    </subcellularLocation>
</comment>
<keyword evidence="3 9" id="KW-0493">Microtubule</keyword>
<dbReference type="InterPro" id="IPR027640">
    <property type="entry name" value="Kinesin-like_fam"/>
</dbReference>
<evidence type="ECO:0000313" key="13">
    <source>
        <dbReference type="Ensembl" id="ENSPSTP00000004206.1"/>
    </source>
</evidence>
<dbReference type="SMART" id="SM00129">
    <property type="entry name" value="KISc"/>
    <property type="match status" value="1"/>
</dbReference>
<dbReference type="InterPro" id="IPR056524">
    <property type="entry name" value="KIF6/9_C"/>
</dbReference>
<dbReference type="GO" id="GO:0005874">
    <property type="term" value="C:microtubule"/>
    <property type="evidence" value="ECO:0007669"/>
    <property type="project" value="UniProtKB-KW"/>
</dbReference>
<proteinExistence type="inferred from homology"/>
<feature type="region of interest" description="Disordered" evidence="11">
    <location>
        <begin position="384"/>
        <end position="415"/>
    </location>
</feature>
<name>A0A8C9ERV6_PAVCR</name>
<feature type="domain" description="Kinesin motor" evidence="12">
    <location>
        <begin position="7"/>
        <end position="251"/>
    </location>
</feature>
<dbReference type="PRINTS" id="PR00380">
    <property type="entry name" value="KINESINHEAVY"/>
</dbReference>
<evidence type="ECO:0000256" key="8">
    <source>
        <dbReference type="PROSITE-ProRule" id="PRU00283"/>
    </source>
</evidence>
<keyword evidence="7" id="KW-0206">Cytoskeleton</keyword>
<dbReference type="PROSITE" id="PS50067">
    <property type="entry name" value="KINESIN_MOTOR_2"/>
    <property type="match status" value="1"/>
</dbReference>
<dbReference type="GO" id="GO:0008017">
    <property type="term" value="F:microtubule binding"/>
    <property type="evidence" value="ECO:0007669"/>
    <property type="project" value="InterPro"/>
</dbReference>
<comment type="similarity">
    <text evidence="8 9">Belongs to the TRAFAC class myosin-kinesin ATPase superfamily. Kinesin family.</text>
</comment>
<evidence type="ECO:0000256" key="3">
    <source>
        <dbReference type="ARBA" id="ARBA00022701"/>
    </source>
</evidence>
<keyword evidence="2" id="KW-0597">Phosphoprotein</keyword>
<evidence type="ECO:0000256" key="9">
    <source>
        <dbReference type="RuleBase" id="RU000394"/>
    </source>
</evidence>
<dbReference type="PANTHER" id="PTHR47968">
    <property type="entry name" value="CENTROMERE PROTEIN E"/>
    <property type="match status" value="1"/>
</dbReference>
<dbReference type="InterPro" id="IPR019821">
    <property type="entry name" value="Kinesin_motor_CS"/>
</dbReference>
<protein>
    <recommendedName>
        <fullName evidence="9">Kinesin-like protein</fullName>
    </recommendedName>
</protein>
<reference evidence="13" key="2">
    <citation type="submission" date="2025-09" db="UniProtKB">
        <authorList>
            <consortium name="Ensembl"/>
        </authorList>
    </citation>
    <scope>IDENTIFICATION</scope>
</reference>
<dbReference type="GO" id="GO:0003777">
    <property type="term" value="F:microtubule motor activity"/>
    <property type="evidence" value="ECO:0007669"/>
    <property type="project" value="InterPro"/>
</dbReference>
<dbReference type="GO" id="GO:0007018">
    <property type="term" value="P:microtubule-based movement"/>
    <property type="evidence" value="ECO:0007669"/>
    <property type="project" value="InterPro"/>
</dbReference>
<dbReference type="GO" id="GO:0005524">
    <property type="term" value="F:ATP binding"/>
    <property type="evidence" value="ECO:0007669"/>
    <property type="project" value="UniProtKB-UniRule"/>
</dbReference>
<dbReference type="InterPro" id="IPR036961">
    <property type="entry name" value="Kinesin_motor_dom_sf"/>
</dbReference>
<dbReference type="PANTHER" id="PTHR47968:SF62">
    <property type="entry name" value="KINESIN FAMILY MEMBER 5A"/>
    <property type="match status" value="1"/>
</dbReference>
<keyword evidence="4 8" id="KW-0547">Nucleotide-binding</keyword>
<evidence type="ECO:0000256" key="2">
    <source>
        <dbReference type="ARBA" id="ARBA00022553"/>
    </source>
</evidence>
<dbReference type="Gene3D" id="3.40.850.10">
    <property type="entry name" value="Kinesin motor domain"/>
    <property type="match status" value="2"/>
</dbReference>
<evidence type="ECO:0000256" key="5">
    <source>
        <dbReference type="ARBA" id="ARBA00022840"/>
    </source>
</evidence>
<organism evidence="13 14">
    <name type="scientific">Pavo cristatus</name>
    <name type="common">Indian peafowl</name>
    <name type="synonym">Blue peafowl</name>
    <dbReference type="NCBI Taxonomy" id="9049"/>
    <lineage>
        <taxon>Eukaryota</taxon>
        <taxon>Metazoa</taxon>
        <taxon>Chordata</taxon>
        <taxon>Craniata</taxon>
        <taxon>Vertebrata</taxon>
        <taxon>Euteleostomi</taxon>
        <taxon>Archelosauria</taxon>
        <taxon>Archosauria</taxon>
        <taxon>Dinosauria</taxon>
        <taxon>Saurischia</taxon>
        <taxon>Theropoda</taxon>
        <taxon>Coelurosauria</taxon>
        <taxon>Aves</taxon>
        <taxon>Neognathae</taxon>
        <taxon>Galloanserae</taxon>
        <taxon>Galliformes</taxon>
        <taxon>Phasianidae</taxon>
        <taxon>Phasianinae</taxon>
        <taxon>Pavo</taxon>
    </lineage>
</organism>
<evidence type="ECO:0000256" key="6">
    <source>
        <dbReference type="ARBA" id="ARBA00023054"/>
    </source>
</evidence>
<dbReference type="Pfam" id="PF23735">
    <property type="entry name" value="KIF9"/>
    <property type="match status" value="1"/>
</dbReference>
<dbReference type="PROSITE" id="PS00411">
    <property type="entry name" value="KINESIN_MOTOR_1"/>
    <property type="match status" value="1"/>
</dbReference>
<dbReference type="SUPFAM" id="SSF52540">
    <property type="entry name" value="P-loop containing nucleoside triphosphate hydrolases"/>
    <property type="match status" value="1"/>
</dbReference>
<dbReference type="AlphaFoldDB" id="A0A8C9ERV6"/>
<keyword evidence="6 10" id="KW-0175">Coiled coil</keyword>
<evidence type="ECO:0000256" key="1">
    <source>
        <dbReference type="ARBA" id="ARBA00004245"/>
    </source>
</evidence>
<feature type="binding site" evidence="8">
    <location>
        <begin position="94"/>
        <end position="101"/>
    </location>
    <ligand>
        <name>ATP</name>
        <dbReference type="ChEBI" id="CHEBI:30616"/>
    </ligand>
</feature>
<evidence type="ECO:0000259" key="12">
    <source>
        <dbReference type="PROSITE" id="PS50067"/>
    </source>
</evidence>
<keyword evidence="14" id="KW-1185">Reference proteome</keyword>
<keyword evidence="7" id="KW-0963">Cytoplasm</keyword>
<keyword evidence="8 9" id="KW-0505">Motor protein</keyword>
<evidence type="ECO:0000313" key="14">
    <source>
        <dbReference type="Proteomes" id="UP000694428"/>
    </source>
</evidence>
<dbReference type="Ensembl" id="ENSPSTT00000004421.1">
    <property type="protein sequence ID" value="ENSPSTP00000004206.1"/>
    <property type="gene ID" value="ENSPSTG00000003025.1"/>
</dbReference>
<evidence type="ECO:0000256" key="11">
    <source>
        <dbReference type="SAM" id="MobiDB-lite"/>
    </source>
</evidence>
<sequence length="623" mass="70871">MHAVEKKVRAFVRVKPTAQFAQDVIKFGPDNKSIDIYIKKDAKKGVVNNKQTDWSFKLDGVLHNTSQELMYETVAKKLVSEALIGYNGTIMCYGQTGAGKTYTMTGATAEYRHRGIIPRAVQQDCFNMVNMFHLISTTPFCFGETNRVIAEHTLNKNSSRSHCIFTIYIESRFRVLSDVRCINSKINLIDLAGSERLSKTGSEGRVLKEAAYINKSLSFLEQIIIALADPKREHIPFRQSKLTHVLKDSLGKGCGSQQPQIECMENSVSMSLSALETLTHKHMNSEECVRYSKGCCCLFFPQRQQEDEVETRLRSKYVLIDKNDFATIAAAQKVMAGAWALLVHLFPSIRKEGTKSLFSGRDLAAHLPSKSQVMVPPKNVDVKEKARNEDTANIDAQPSKSVSEEISQRPSSPPSRAVAFEQFKEECGSEINRIFKENKSILLARRKRSSTVARRINIIKQEMEDIKKALEAQRQERSQQGEYVDEKGRLIIDEKEFLLIMKLKDLKEEYRCSYAELQDLKAEIQYCQHLVDRCRNKLISEFEIWYSESFLIPTYMQNALKPSGNIRPGMIPINRVMCLEEDEQDRFERMQEAMLPAGPDSVAFYKAKMKTDQKVMSAAPSSL</sequence>
<accession>A0A8C9ERV6</accession>